<sequence length="85" mass="9881">MSPFNYTDAAGFYPAWNRQRASGQRFRRFETAAEALRFAIEELPAALLRGSVMEVDEARFDGAQMQTLYEADEYPLTRSNLRRKR</sequence>
<gene>
    <name evidence="1" type="ORF">E2F50_22145</name>
</gene>
<dbReference type="Proteomes" id="UP000295238">
    <property type="component" value="Unassembled WGS sequence"/>
</dbReference>
<dbReference type="EMBL" id="SMTL01000009">
    <property type="protein sequence ID" value="TDK29923.1"/>
    <property type="molecule type" value="Genomic_DNA"/>
</dbReference>
<reference evidence="1 2" key="1">
    <citation type="submission" date="2019-03" db="EMBL/GenBank/DDBJ databases">
        <title>Rhizobium sp. nov., an bacterium isolated from biocrust in Mu Us Desert.</title>
        <authorList>
            <person name="Lixiong L."/>
        </authorList>
    </citation>
    <scope>NUCLEOTIDE SEQUENCE [LARGE SCALE GENOMIC DNA]</scope>
    <source>
        <strain evidence="1 2">SPY-1</strain>
    </source>
</reference>
<name>A0A4R5U787_9HYPH</name>
<evidence type="ECO:0000313" key="1">
    <source>
        <dbReference type="EMBL" id="TDK29923.1"/>
    </source>
</evidence>
<keyword evidence="2" id="KW-1185">Reference proteome</keyword>
<accession>A0A4R5U787</accession>
<organism evidence="1 2">
    <name type="scientific">Rhizobium deserti</name>
    <dbReference type="NCBI Taxonomy" id="2547961"/>
    <lineage>
        <taxon>Bacteria</taxon>
        <taxon>Pseudomonadati</taxon>
        <taxon>Pseudomonadota</taxon>
        <taxon>Alphaproteobacteria</taxon>
        <taxon>Hyphomicrobiales</taxon>
        <taxon>Rhizobiaceae</taxon>
        <taxon>Rhizobium/Agrobacterium group</taxon>
        <taxon>Rhizobium</taxon>
    </lineage>
</organism>
<dbReference type="AlphaFoldDB" id="A0A4R5U787"/>
<evidence type="ECO:0000313" key="2">
    <source>
        <dbReference type="Proteomes" id="UP000295238"/>
    </source>
</evidence>
<dbReference type="OrthoDB" id="8445391at2"/>
<proteinExistence type="predicted"/>
<comment type="caution">
    <text evidence="1">The sequence shown here is derived from an EMBL/GenBank/DDBJ whole genome shotgun (WGS) entry which is preliminary data.</text>
</comment>
<protein>
    <submittedName>
        <fullName evidence="1">Uncharacterized protein</fullName>
    </submittedName>
</protein>